<reference evidence="2" key="2">
    <citation type="journal article" date="2015" name="Fish Shellfish Immunol.">
        <title>Early steps in the European eel (Anguilla anguilla)-Vibrio vulnificus interaction in the gills: Role of the RtxA13 toxin.</title>
        <authorList>
            <person name="Callol A."/>
            <person name="Pajuelo D."/>
            <person name="Ebbesson L."/>
            <person name="Teles M."/>
            <person name="MacKenzie S."/>
            <person name="Amaro C."/>
        </authorList>
    </citation>
    <scope>NUCLEOTIDE SEQUENCE</scope>
</reference>
<feature type="transmembrane region" description="Helical" evidence="1">
    <location>
        <begin position="30"/>
        <end position="46"/>
    </location>
</feature>
<sequence>MFRLYHPVLIYIMLSYAALYYIILSHCCSVLYYCFIIFCMILHFTNDYN</sequence>
<accession>A0A0E9RYJ7</accession>
<reference evidence="2" key="1">
    <citation type="submission" date="2014-11" db="EMBL/GenBank/DDBJ databases">
        <authorList>
            <person name="Amaro Gonzalez C."/>
        </authorList>
    </citation>
    <scope>NUCLEOTIDE SEQUENCE</scope>
</reference>
<dbReference type="AlphaFoldDB" id="A0A0E9RYJ7"/>
<proteinExistence type="predicted"/>
<evidence type="ECO:0000313" key="2">
    <source>
        <dbReference type="EMBL" id="JAH33450.1"/>
    </source>
</evidence>
<keyword evidence="1" id="KW-1133">Transmembrane helix</keyword>
<name>A0A0E9RYJ7_ANGAN</name>
<keyword evidence="1" id="KW-0812">Transmembrane</keyword>
<organism evidence="2">
    <name type="scientific">Anguilla anguilla</name>
    <name type="common">European freshwater eel</name>
    <name type="synonym">Muraena anguilla</name>
    <dbReference type="NCBI Taxonomy" id="7936"/>
    <lineage>
        <taxon>Eukaryota</taxon>
        <taxon>Metazoa</taxon>
        <taxon>Chordata</taxon>
        <taxon>Craniata</taxon>
        <taxon>Vertebrata</taxon>
        <taxon>Euteleostomi</taxon>
        <taxon>Actinopterygii</taxon>
        <taxon>Neopterygii</taxon>
        <taxon>Teleostei</taxon>
        <taxon>Anguilliformes</taxon>
        <taxon>Anguillidae</taxon>
        <taxon>Anguilla</taxon>
    </lineage>
</organism>
<evidence type="ECO:0000256" key="1">
    <source>
        <dbReference type="SAM" id="Phobius"/>
    </source>
</evidence>
<keyword evidence="1" id="KW-0472">Membrane</keyword>
<dbReference type="EMBL" id="GBXM01075127">
    <property type="protein sequence ID" value="JAH33450.1"/>
    <property type="molecule type" value="Transcribed_RNA"/>
</dbReference>
<protein>
    <submittedName>
        <fullName evidence="2">Uncharacterized protein</fullName>
    </submittedName>
</protein>